<comment type="caution">
    <text evidence="2">The sequence shown here is derived from an EMBL/GenBank/DDBJ whole genome shotgun (WGS) entry which is preliminary data.</text>
</comment>
<dbReference type="InterPro" id="IPR001054">
    <property type="entry name" value="A/G_cyclase"/>
</dbReference>
<gene>
    <name evidence="2" type="ORF">DES53_107104</name>
</gene>
<dbReference type="GO" id="GO:0004016">
    <property type="term" value="F:adenylate cyclase activity"/>
    <property type="evidence" value="ECO:0007669"/>
    <property type="project" value="UniProtKB-ARBA"/>
</dbReference>
<dbReference type="PROSITE" id="PS50125">
    <property type="entry name" value="GUANYLATE_CYCLASE_2"/>
    <property type="match status" value="1"/>
</dbReference>
<dbReference type="PANTHER" id="PTHR43081:SF1">
    <property type="entry name" value="ADENYLATE CYCLASE, TERMINAL-DIFFERENTIATION SPECIFIC"/>
    <property type="match status" value="1"/>
</dbReference>
<dbReference type="EMBL" id="QNRR01000007">
    <property type="protein sequence ID" value="RBP41273.1"/>
    <property type="molecule type" value="Genomic_DNA"/>
</dbReference>
<reference evidence="2 3" key="1">
    <citation type="submission" date="2018-06" db="EMBL/GenBank/DDBJ databases">
        <title>Genomic Encyclopedia of Type Strains, Phase IV (KMG-IV): sequencing the most valuable type-strain genomes for metagenomic binning, comparative biology and taxonomic classification.</title>
        <authorList>
            <person name="Goeker M."/>
        </authorList>
    </citation>
    <scope>NUCLEOTIDE SEQUENCE [LARGE SCALE GENOMIC DNA]</scope>
    <source>
        <strain evidence="2 3">DSM 25532</strain>
    </source>
</reference>
<dbReference type="Pfam" id="PF00211">
    <property type="entry name" value="Guanylate_cyc"/>
    <property type="match status" value="1"/>
</dbReference>
<dbReference type="InterPro" id="IPR029787">
    <property type="entry name" value="Nucleotide_cyclase"/>
</dbReference>
<name>A0A366HFD0_9BACT</name>
<keyword evidence="3" id="KW-1185">Reference proteome</keyword>
<organism evidence="2 3">
    <name type="scientific">Roseimicrobium gellanilyticum</name>
    <dbReference type="NCBI Taxonomy" id="748857"/>
    <lineage>
        <taxon>Bacteria</taxon>
        <taxon>Pseudomonadati</taxon>
        <taxon>Verrucomicrobiota</taxon>
        <taxon>Verrucomicrobiia</taxon>
        <taxon>Verrucomicrobiales</taxon>
        <taxon>Verrucomicrobiaceae</taxon>
        <taxon>Roseimicrobium</taxon>
    </lineage>
</organism>
<dbReference type="OrthoDB" id="135231at2"/>
<protein>
    <submittedName>
        <fullName evidence="2">Class 3 adenylate cyclase</fullName>
    </submittedName>
</protein>
<dbReference type="Gene3D" id="3.30.70.1230">
    <property type="entry name" value="Nucleotide cyclase"/>
    <property type="match status" value="1"/>
</dbReference>
<evidence type="ECO:0000313" key="3">
    <source>
        <dbReference type="Proteomes" id="UP000253426"/>
    </source>
</evidence>
<dbReference type="GO" id="GO:0009190">
    <property type="term" value="P:cyclic nucleotide biosynthetic process"/>
    <property type="evidence" value="ECO:0007669"/>
    <property type="project" value="InterPro"/>
</dbReference>
<proteinExistence type="predicted"/>
<dbReference type="AlphaFoldDB" id="A0A366HFD0"/>
<evidence type="ECO:0000313" key="2">
    <source>
        <dbReference type="EMBL" id="RBP41273.1"/>
    </source>
</evidence>
<dbReference type="InterPro" id="IPR050697">
    <property type="entry name" value="Adenylyl/Guanylyl_Cyclase_3/4"/>
</dbReference>
<dbReference type="SUPFAM" id="SSF55073">
    <property type="entry name" value="Nucleotide cyclase"/>
    <property type="match status" value="1"/>
</dbReference>
<dbReference type="PANTHER" id="PTHR43081">
    <property type="entry name" value="ADENYLATE CYCLASE, TERMINAL-DIFFERENTIATION SPECIFIC-RELATED"/>
    <property type="match status" value="1"/>
</dbReference>
<sequence length="386" mass="42866">MELRAIMFVDMVDSTGLKHRESSETALLLTKALFEQVKHATKKHGSLFVKFTGDGAMVTFAGDNAGCFAAIQAARVLVRSIDEYNLQFNHPSRAREGAYVNIRVRIGIAFGRCDLIEDHSGDVVGLPADLAARLCREADINRILLDRETMMRSGMDLSEFDSLARRRLALKGIPLPGDHELEQFFHVKVPRLVQAPLEEDFPGGMVAVYTNRNELRKDFSLSRVLDRAVFESQILVVGRTLVGWSQMSADDLELIRTKKLRLRLLVSSQEACKFLAGAEVTTIAADKAATLPAFERLTKLMPSVDFHEMDILIPDGFTCVEVSSGGEMKSVVLRDINSGAKTDKITMLFACICDRDPSRQSRCITCGMRERARRLAESPRGSAARV</sequence>
<accession>A0A366HFD0</accession>
<dbReference type="Proteomes" id="UP000253426">
    <property type="component" value="Unassembled WGS sequence"/>
</dbReference>
<dbReference type="CDD" id="cd07302">
    <property type="entry name" value="CHD"/>
    <property type="match status" value="1"/>
</dbReference>
<dbReference type="GO" id="GO:0035556">
    <property type="term" value="P:intracellular signal transduction"/>
    <property type="evidence" value="ECO:0007669"/>
    <property type="project" value="InterPro"/>
</dbReference>
<evidence type="ECO:0000259" key="1">
    <source>
        <dbReference type="PROSITE" id="PS50125"/>
    </source>
</evidence>
<feature type="domain" description="Guanylate cyclase" evidence="1">
    <location>
        <begin position="5"/>
        <end position="135"/>
    </location>
</feature>
<dbReference type="RefSeq" id="WP_113959915.1">
    <property type="nucleotide sequence ID" value="NZ_QNRR01000007.1"/>
</dbReference>